<feature type="transmembrane region" description="Helical" evidence="6">
    <location>
        <begin position="85"/>
        <end position="106"/>
    </location>
</feature>
<proteinExistence type="predicted"/>
<comment type="subcellular location">
    <subcellularLocation>
        <location evidence="1">Cell membrane</location>
        <topology evidence="1">Multi-pass membrane protein</topology>
    </subcellularLocation>
</comment>
<dbReference type="Pfam" id="PF08395">
    <property type="entry name" value="7tm_7"/>
    <property type="match status" value="1"/>
</dbReference>
<evidence type="ECO:0000256" key="2">
    <source>
        <dbReference type="ARBA" id="ARBA00022475"/>
    </source>
</evidence>
<keyword evidence="5 6" id="KW-0472">Membrane</keyword>
<keyword evidence="3 6" id="KW-0812">Transmembrane</keyword>
<organism evidence="7 8">
    <name type="scientific">Aquatica leii</name>
    <dbReference type="NCBI Taxonomy" id="1421715"/>
    <lineage>
        <taxon>Eukaryota</taxon>
        <taxon>Metazoa</taxon>
        <taxon>Ecdysozoa</taxon>
        <taxon>Arthropoda</taxon>
        <taxon>Hexapoda</taxon>
        <taxon>Insecta</taxon>
        <taxon>Pterygota</taxon>
        <taxon>Neoptera</taxon>
        <taxon>Endopterygota</taxon>
        <taxon>Coleoptera</taxon>
        <taxon>Polyphaga</taxon>
        <taxon>Elateriformia</taxon>
        <taxon>Elateroidea</taxon>
        <taxon>Lampyridae</taxon>
        <taxon>Luciolinae</taxon>
        <taxon>Aquatica</taxon>
    </lineage>
</organism>
<name>A0AAN7Q9P0_9COLE</name>
<accession>A0AAN7Q9P0</accession>
<evidence type="ECO:0000256" key="6">
    <source>
        <dbReference type="SAM" id="Phobius"/>
    </source>
</evidence>
<gene>
    <name evidence="7" type="ORF">RN001_000481</name>
</gene>
<keyword evidence="2" id="KW-1003">Cell membrane</keyword>
<dbReference type="Proteomes" id="UP001353858">
    <property type="component" value="Unassembled WGS sequence"/>
</dbReference>
<evidence type="ECO:0000313" key="7">
    <source>
        <dbReference type="EMBL" id="KAK4884210.1"/>
    </source>
</evidence>
<reference evidence="8" key="1">
    <citation type="submission" date="2023-01" db="EMBL/GenBank/DDBJ databases">
        <title>Key to firefly adult light organ development and bioluminescence: homeobox transcription factors regulate luciferase expression and transportation to peroxisome.</title>
        <authorList>
            <person name="Fu X."/>
        </authorList>
    </citation>
    <scope>NUCLEOTIDE SEQUENCE [LARGE SCALE GENOMIC DNA]</scope>
</reference>
<dbReference type="GO" id="GO:0005886">
    <property type="term" value="C:plasma membrane"/>
    <property type="evidence" value="ECO:0007669"/>
    <property type="project" value="UniProtKB-SubCell"/>
</dbReference>
<sequence length="198" mass="23233">MLNNENNIETLIVERDFTVDLNDLCEKHAIRCIRLIYEKIVDVCTLLNTTWNYVQSANLFWAFAEFLYQCLSWYEKLYKKITFNWTWTTLSFLSIFTSVFTTFIFVQGCNATKLEVHKIKKELHAFYMKSEKKLIIKEDIKSFMLLILHRPSPFFDTGKLTETTNTLVGELNALVTILVFGIQYNLPKSEGVVKTIKE</sequence>
<dbReference type="GO" id="GO:0050909">
    <property type="term" value="P:sensory perception of taste"/>
    <property type="evidence" value="ECO:0007669"/>
    <property type="project" value="InterPro"/>
</dbReference>
<evidence type="ECO:0000256" key="4">
    <source>
        <dbReference type="ARBA" id="ARBA00022989"/>
    </source>
</evidence>
<keyword evidence="8" id="KW-1185">Reference proteome</keyword>
<evidence type="ECO:0000256" key="5">
    <source>
        <dbReference type="ARBA" id="ARBA00023136"/>
    </source>
</evidence>
<evidence type="ECO:0000313" key="8">
    <source>
        <dbReference type="Proteomes" id="UP001353858"/>
    </source>
</evidence>
<evidence type="ECO:0000256" key="3">
    <source>
        <dbReference type="ARBA" id="ARBA00022692"/>
    </source>
</evidence>
<dbReference type="InterPro" id="IPR013604">
    <property type="entry name" value="7TM_chemorcpt"/>
</dbReference>
<keyword evidence="4 6" id="KW-1133">Transmembrane helix</keyword>
<dbReference type="AlphaFoldDB" id="A0AAN7Q9P0"/>
<evidence type="ECO:0000256" key="1">
    <source>
        <dbReference type="ARBA" id="ARBA00004651"/>
    </source>
</evidence>
<dbReference type="EMBL" id="JARPUR010000001">
    <property type="protein sequence ID" value="KAK4884210.1"/>
    <property type="molecule type" value="Genomic_DNA"/>
</dbReference>
<protein>
    <submittedName>
        <fullName evidence="7">Uncharacterized protein</fullName>
    </submittedName>
</protein>
<comment type="caution">
    <text evidence="7">The sequence shown here is derived from an EMBL/GenBank/DDBJ whole genome shotgun (WGS) entry which is preliminary data.</text>
</comment>